<feature type="compositionally biased region" description="Basic and acidic residues" evidence="1">
    <location>
        <begin position="12"/>
        <end position="31"/>
    </location>
</feature>
<feature type="compositionally biased region" description="Gly residues" evidence="1">
    <location>
        <begin position="110"/>
        <end position="121"/>
    </location>
</feature>
<feature type="compositionally biased region" description="Polar residues" evidence="1">
    <location>
        <begin position="277"/>
        <end position="286"/>
    </location>
</feature>
<evidence type="ECO:0000313" key="3">
    <source>
        <dbReference type="EMBL" id="KAK3368131.1"/>
    </source>
</evidence>
<dbReference type="Proteomes" id="UP001285441">
    <property type="component" value="Unassembled WGS sequence"/>
</dbReference>
<feature type="transmembrane region" description="Helical" evidence="2">
    <location>
        <begin position="330"/>
        <end position="351"/>
    </location>
</feature>
<gene>
    <name evidence="3" type="ORF">B0H63DRAFT_69991</name>
</gene>
<dbReference type="AlphaFoldDB" id="A0AAE0K2D9"/>
<reference evidence="3" key="1">
    <citation type="journal article" date="2023" name="Mol. Phylogenet. Evol.">
        <title>Genome-scale phylogeny and comparative genomics of the fungal order Sordariales.</title>
        <authorList>
            <person name="Hensen N."/>
            <person name="Bonometti L."/>
            <person name="Westerberg I."/>
            <person name="Brannstrom I.O."/>
            <person name="Guillou S."/>
            <person name="Cros-Aarteil S."/>
            <person name="Calhoun S."/>
            <person name="Haridas S."/>
            <person name="Kuo A."/>
            <person name="Mondo S."/>
            <person name="Pangilinan J."/>
            <person name="Riley R."/>
            <person name="LaButti K."/>
            <person name="Andreopoulos B."/>
            <person name="Lipzen A."/>
            <person name="Chen C."/>
            <person name="Yan M."/>
            <person name="Daum C."/>
            <person name="Ng V."/>
            <person name="Clum A."/>
            <person name="Steindorff A."/>
            <person name="Ohm R.A."/>
            <person name="Martin F."/>
            <person name="Silar P."/>
            <person name="Natvig D.O."/>
            <person name="Lalanne C."/>
            <person name="Gautier V."/>
            <person name="Ament-Velasquez S.L."/>
            <person name="Kruys A."/>
            <person name="Hutchinson M.I."/>
            <person name="Powell A.J."/>
            <person name="Barry K."/>
            <person name="Miller A.N."/>
            <person name="Grigoriev I.V."/>
            <person name="Debuchy R."/>
            <person name="Gladieux P."/>
            <person name="Hiltunen Thoren M."/>
            <person name="Johannesson H."/>
        </authorList>
    </citation>
    <scope>NUCLEOTIDE SEQUENCE</scope>
    <source>
        <strain evidence="3">CBS 232.78</strain>
    </source>
</reference>
<evidence type="ECO:0000256" key="1">
    <source>
        <dbReference type="SAM" id="MobiDB-lite"/>
    </source>
</evidence>
<reference evidence="3" key="2">
    <citation type="submission" date="2023-06" db="EMBL/GenBank/DDBJ databases">
        <authorList>
            <consortium name="Lawrence Berkeley National Laboratory"/>
            <person name="Haridas S."/>
            <person name="Hensen N."/>
            <person name="Bonometti L."/>
            <person name="Westerberg I."/>
            <person name="Brannstrom I.O."/>
            <person name="Guillou S."/>
            <person name="Cros-Aarteil S."/>
            <person name="Calhoun S."/>
            <person name="Kuo A."/>
            <person name="Mondo S."/>
            <person name="Pangilinan J."/>
            <person name="Riley R."/>
            <person name="LaButti K."/>
            <person name="Andreopoulos B."/>
            <person name="Lipzen A."/>
            <person name="Chen C."/>
            <person name="Yanf M."/>
            <person name="Daum C."/>
            <person name="Ng V."/>
            <person name="Clum A."/>
            <person name="Steindorff A."/>
            <person name="Ohm R."/>
            <person name="Martin F."/>
            <person name="Silar P."/>
            <person name="Natvig D."/>
            <person name="Lalanne C."/>
            <person name="Gautier V."/>
            <person name="Ament-velasquez S.L."/>
            <person name="Kruys A."/>
            <person name="Hutchinson M.I."/>
            <person name="Powell A.J."/>
            <person name="Barry K."/>
            <person name="Miller A.N."/>
            <person name="Grigoriev I.V."/>
            <person name="Debuchy R."/>
            <person name="Gladieux P."/>
            <person name="Thoren M.H."/>
            <person name="Johannesson H."/>
        </authorList>
    </citation>
    <scope>NUCLEOTIDE SEQUENCE</scope>
    <source>
        <strain evidence="3">CBS 232.78</strain>
    </source>
</reference>
<accession>A0AAE0K2D9</accession>
<keyword evidence="4" id="KW-1185">Reference proteome</keyword>
<feature type="compositionally biased region" description="Basic and acidic residues" evidence="1">
    <location>
        <begin position="122"/>
        <end position="137"/>
    </location>
</feature>
<feature type="region of interest" description="Disordered" evidence="1">
    <location>
        <begin position="277"/>
        <end position="322"/>
    </location>
</feature>
<feature type="compositionally biased region" description="Gly residues" evidence="1">
    <location>
        <begin position="66"/>
        <end position="83"/>
    </location>
</feature>
<organism evidence="3 4">
    <name type="scientific">Podospora didyma</name>
    <dbReference type="NCBI Taxonomy" id="330526"/>
    <lineage>
        <taxon>Eukaryota</taxon>
        <taxon>Fungi</taxon>
        <taxon>Dikarya</taxon>
        <taxon>Ascomycota</taxon>
        <taxon>Pezizomycotina</taxon>
        <taxon>Sordariomycetes</taxon>
        <taxon>Sordariomycetidae</taxon>
        <taxon>Sordariales</taxon>
        <taxon>Podosporaceae</taxon>
        <taxon>Podospora</taxon>
    </lineage>
</organism>
<keyword evidence="2" id="KW-0472">Membrane</keyword>
<dbReference type="EMBL" id="JAULSW010000010">
    <property type="protein sequence ID" value="KAK3368131.1"/>
    <property type="molecule type" value="Genomic_DNA"/>
</dbReference>
<evidence type="ECO:0000256" key="2">
    <source>
        <dbReference type="SAM" id="Phobius"/>
    </source>
</evidence>
<feature type="region of interest" description="Disordered" evidence="1">
    <location>
        <begin position="1"/>
        <end position="258"/>
    </location>
</feature>
<feature type="compositionally biased region" description="Polar residues" evidence="1">
    <location>
        <begin position="212"/>
        <end position="229"/>
    </location>
</feature>
<feature type="compositionally biased region" description="Basic and acidic residues" evidence="1">
    <location>
        <begin position="49"/>
        <end position="65"/>
    </location>
</feature>
<feature type="compositionally biased region" description="Low complexity" evidence="1">
    <location>
        <begin position="181"/>
        <end position="211"/>
    </location>
</feature>
<protein>
    <submittedName>
        <fullName evidence="3">Uncharacterized protein</fullName>
    </submittedName>
</protein>
<proteinExistence type="predicted"/>
<feature type="compositionally biased region" description="Polar residues" evidence="1">
    <location>
        <begin position="311"/>
        <end position="320"/>
    </location>
</feature>
<evidence type="ECO:0000313" key="4">
    <source>
        <dbReference type="Proteomes" id="UP001285441"/>
    </source>
</evidence>
<name>A0AAE0K2D9_9PEZI</name>
<feature type="compositionally biased region" description="Gly residues" evidence="1">
    <location>
        <begin position="140"/>
        <end position="154"/>
    </location>
</feature>
<keyword evidence="2" id="KW-1133">Transmembrane helix</keyword>
<comment type="caution">
    <text evidence="3">The sequence shown here is derived from an EMBL/GenBank/DDBJ whole genome shotgun (WGS) entry which is preliminary data.</text>
</comment>
<sequence length="699" mass="73006">MGEGMAPLYETTRSEELQTSRRDAIQIRQDKDDTEEKDGSARGRFRNRLKGDGEPDTPDDSKDRGGPGSSGNNGGGGNGGFGGGRRKGSGNNNEDADNEADNSGDKGRGSRFGGKGNGRGGSSDKAENNTDDGKDSKTGSGNGFGSGKGNGSGGNKNDSGDKKNNNGNSDSNAPKLSSSIATATSPETAPTATADPGTATLASSASSSSSSEANPIATTSDLPATTALAQTLPDGSEALKNDAGAANTSPSASFLGPAPTALPDTAALTPLPVLINGTASSNGNQENGISPVNSNGNSNGSPIGNDSGSNTTTDALQANGSPMDPMAERALVSAGSIGAFILVSFIVWIVWRTMKKSKANADKPSSRSGSRPFKKIFSGGLVTRLPFLKGRKRWQNLDDTAAPPSSPPSYREKASVAAPSEMDGFYGQEKVRLQMPQRESLGMSGTNQPPSVPPLHLETSSLQTLNNGGTYTTISPVSTGGSYPTNSSVSAARSLNQMASSHLPQDSFSSTNAAQFGTMTMSAESINTMRSRMGPDMFFNQSEMARQPSEAYDPARRQPNRVSQLSSISSGFGDGDIIVTPPKPVVVTSRAESSNYAPARFSWMSQSQALSRRDTVYTQTSEDSPPRFRTVTSWVDQQTGRIRRVQQQDLAAAPPVPQLIPGHPGIPGIHNPPDEQVFNMMMTDNESPRRVEDAMAMRS</sequence>
<feature type="compositionally biased region" description="Low complexity" evidence="1">
    <location>
        <begin position="287"/>
        <end position="310"/>
    </location>
</feature>
<keyword evidence="2" id="KW-0812">Transmembrane</keyword>